<dbReference type="Proteomes" id="UP000198992">
    <property type="component" value="Unassembled WGS sequence"/>
</dbReference>
<evidence type="ECO:0008006" key="3">
    <source>
        <dbReference type="Google" id="ProtNLM"/>
    </source>
</evidence>
<sequence>MPEPAATYTVEAQIARDDRAKCEDVLTRWMAALNRYDASAMDALMHFPHVRIAGGVVTVYRQPGNNPMDLFERLRKQDGWHHSDWNETRLVQSSPAKAHYAVRYTRYREDGSVIGVYDSLYVLSLLGGAWKIQSRSSFGP</sequence>
<gene>
    <name evidence="1" type="ORF">SAMN05444164_8239</name>
</gene>
<name>A0A1H5J3S4_9BRAD</name>
<dbReference type="Gene3D" id="3.10.450.50">
    <property type="match status" value="1"/>
</dbReference>
<organism evidence="1 2">
    <name type="scientific">Bradyrhizobium erythrophlei</name>
    <dbReference type="NCBI Taxonomy" id="1437360"/>
    <lineage>
        <taxon>Bacteria</taxon>
        <taxon>Pseudomonadati</taxon>
        <taxon>Pseudomonadota</taxon>
        <taxon>Alphaproteobacteria</taxon>
        <taxon>Hyphomicrobiales</taxon>
        <taxon>Nitrobacteraceae</taxon>
        <taxon>Bradyrhizobium</taxon>
    </lineage>
</organism>
<protein>
    <recommendedName>
        <fullName evidence="3">SnoaL-like domain-containing protein</fullName>
    </recommendedName>
</protein>
<dbReference type="InterPro" id="IPR032710">
    <property type="entry name" value="NTF2-like_dom_sf"/>
</dbReference>
<dbReference type="RefSeq" id="WP_092125319.1">
    <property type="nucleotide sequence ID" value="NZ_FNTH01000001.1"/>
</dbReference>
<reference evidence="1 2" key="1">
    <citation type="submission" date="2016-10" db="EMBL/GenBank/DDBJ databases">
        <authorList>
            <person name="de Groot N.N."/>
        </authorList>
    </citation>
    <scope>NUCLEOTIDE SEQUENCE [LARGE SCALE GENOMIC DNA]</scope>
    <source>
        <strain evidence="1 2">MT12</strain>
    </source>
</reference>
<dbReference type="OrthoDB" id="6932986at2"/>
<dbReference type="EMBL" id="FNTH01000001">
    <property type="protein sequence ID" value="SEE47090.1"/>
    <property type="molecule type" value="Genomic_DNA"/>
</dbReference>
<evidence type="ECO:0000313" key="2">
    <source>
        <dbReference type="Proteomes" id="UP000198992"/>
    </source>
</evidence>
<accession>A0A1H5J3S4</accession>
<dbReference type="AlphaFoldDB" id="A0A1H5J3S4"/>
<dbReference type="SUPFAM" id="SSF54427">
    <property type="entry name" value="NTF2-like"/>
    <property type="match status" value="1"/>
</dbReference>
<proteinExistence type="predicted"/>
<evidence type="ECO:0000313" key="1">
    <source>
        <dbReference type="EMBL" id="SEE47090.1"/>
    </source>
</evidence>